<proteinExistence type="predicted"/>
<dbReference type="EMBL" id="EU662151">
    <property type="protein sequence ID" value="ACD75427.1"/>
    <property type="molecule type" value="Genomic_DNA"/>
</dbReference>
<dbReference type="InterPro" id="IPR057843">
    <property type="entry name" value="Fusello_VP2"/>
</dbReference>
<reference evidence="2" key="1">
    <citation type="submission" date="2008-04" db="EMBL/GenBank/DDBJ databases">
        <title>Virus population dynamics and acquired virus resistance in natural microbial communities.</title>
        <authorList>
            <person name="Andersson A.A."/>
            <person name="Banfield J.F."/>
        </authorList>
    </citation>
    <scope>NUCLEOTIDE SEQUENCE</scope>
</reference>
<name>B3GAL9_9VIRU</name>
<sequence>MALLYIGMTEFITIKRNGKNRRVPVDTSTVPRSNLARSRPDDKWIQESSNPGHKGYTRAYIYKLYGEKAFNDDANHTIKPEYLEKAIEHAKENHEITWEKRLVRARTLKDLSRKK</sequence>
<accession>B3GAL9</accession>
<evidence type="ECO:0000256" key="1">
    <source>
        <dbReference type="SAM" id="MobiDB-lite"/>
    </source>
</evidence>
<feature type="region of interest" description="Disordered" evidence="1">
    <location>
        <begin position="22"/>
        <end position="50"/>
    </location>
</feature>
<evidence type="ECO:0000313" key="2">
    <source>
        <dbReference type="EMBL" id="ACD75427.1"/>
    </source>
</evidence>
<organism evidence="2">
    <name type="scientific">uncultured virus</name>
    <dbReference type="NCBI Taxonomy" id="340016"/>
    <lineage>
        <taxon>Viruses</taxon>
        <taxon>environmental samples</taxon>
    </lineage>
</organism>
<feature type="compositionally biased region" description="Polar residues" evidence="1">
    <location>
        <begin position="26"/>
        <end position="36"/>
    </location>
</feature>
<dbReference type="Pfam" id="PF25632">
    <property type="entry name" value="Fusello_VP2_Capsid"/>
    <property type="match status" value="1"/>
</dbReference>
<protein>
    <submittedName>
        <fullName evidence="2">AMDV3_4</fullName>
    </submittedName>
</protein>